<dbReference type="InterPro" id="IPR010982">
    <property type="entry name" value="Lambda_DNA-bd_dom_sf"/>
</dbReference>
<dbReference type="EMBL" id="BHGK01000001">
    <property type="protein sequence ID" value="GCA67706.1"/>
    <property type="molecule type" value="Genomic_DNA"/>
</dbReference>
<evidence type="ECO:0000256" key="3">
    <source>
        <dbReference type="ARBA" id="ARBA00023163"/>
    </source>
</evidence>
<dbReference type="PANTHER" id="PTHR30146">
    <property type="entry name" value="LACI-RELATED TRANSCRIPTIONAL REPRESSOR"/>
    <property type="match status" value="1"/>
</dbReference>
<dbReference type="SUPFAM" id="SSF53822">
    <property type="entry name" value="Periplasmic binding protein-like I"/>
    <property type="match status" value="1"/>
</dbReference>
<dbReference type="FunFam" id="1.10.260.40:FF:000002">
    <property type="entry name" value="HTH-type transcriptional repressor PurR"/>
    <property type="match status" value="1"/>
</dbReference>
<dbReference type="AlphaFoldDB" id="A0A391P600"/>
<keyword evidence="7" id="KW-1185">Reference proteome</keyword>
<feature type="domain" description="HTH cro/C1-type" evidence="5">
    <location>
        <begin position="2"/>
        <end position="36"/>
    </location>
</feature>
<dbReference type="SMART" id="SM00354">
    <property type="entry name" value="HTH_LACI"/>
    <property type="match status" value="1"/>
</dbReference>
<dbReference type="CDD" id="cd01392">
    <property type="entry name" value="HTH_LacI"/>
    <property type="match status" value="1"/>
</dbReference>
<evidence type="ECO:0000259" key="5">
    <source>
        <dbReference type="PROSITE" id="PS50943"/>
    </source>
</evidence>
<dbReference type="PROSITE" id="PS50932">
    <property type="entry name" value="HTH_LACI_2"/>
    <property type="match status" value="1"/>
</dbReference>
<dbReference type="Pfam" id="PF00356">
    <property type="entry name" value="LacI"/>
    <property type="match status" value="1"/>
</dbReference>
<dbReference type="InterPro" id="IPR046335">
    <property type="entry name" value="LacI/GalR-like_sensor"/>
</dbReference>
<keyword evidence="2" id="KW-0238">DNA-binding</keyword>
<evidence type="ECO:0000256" key="1">
    <source>
        <dbReference type="ARBA" id="ARBA00023015"/>
    </source>
</evidence>
<comment type="caution">
    <text evidence="6">The sequence shown here is derived from an EMBL/GenBank/DDBJ whole genome shotgun (WGS) entry which is preliminary data.</text>
</comment>
<dbReference type="Pfam" id="PF13377">
    <property type="entry name" value="Peripla_BP_3"/>
    <property type="match status" value="1"/>
</dbReference>
<sequence>MITIKDVARRAGVSISTVSHVINGTKHVSDETADKVNRAIKELNYKTNIFAKNLKSQETKRIGVVVLDMCGLFFPYVTREIFRIASDNGYGITIYDTNGDFEQEKAAIRDLADNYVDGIILSSTVHMDQKEEYAKWLHQLLDNGPKSIPLVMLERDFSSYGFDSINTNTYIGAINAMQHLIDSGCRHIAHIRFPREKEGRYRAYCDVLENNHIPLDMSYVEPGDLSHISGYNCMKKLFQKKIPIDGLFTVNDQTAVGAIRAIQEEGYRIPQDIKVIGFDNVFICSNLNPPLSSVHLDKNELGARAIHALLARIQGTAPEEPIKDTLDSYLVVRTSTDLNAPPVNNW</sequence>
<dbReference type="InterPro" id="IPR000843">
    <property type="entry name" value="HTH_LacI"/>
</dbReference>
<dbReference type="PANTHER" id="PTHR30146:SF109">
    <property type="entry name" value="HTH-TYPE TRANSCRIPTIONAL REGULATOR GALS"/>
    <property type="match status" value="1"/>
</dbReference>
<dbReference type="InterPro" id="IPR001387">
    <property type="entry name" value="Cro/C1-type_HTH"/>
</dbReference>
<dbReference type="Gene3D" id="1.10.260.40">
    <property type="entry name" value="lambda repressor-like DNA-binding domains"/>
    <property type="match status" value="1"/>
</dbReference>
<keyword evidence="1" id="KW-0805">Transcription regulation</keyword>
<dbReference type="PRINTS" id="PR00036">
    <property type="entry name" value="HTHLACI"/>
</dbReference>
<reference evidence="7" key="1">
    <citation type="submission" date="2018-09" db="EMBL/GenBank/DDBJ databases">
        <title>Draft Genome Sequence of Mediterraneibacter sp. KCTC 15684.</title>
        <authorList>
            <person name="Kim J.S."/>
            <person name="Han K.I."/>
            <person name="Suh M.K."/>
            <person name="Lee K.C."/>
            <person name="Eom M.K."/>
            <person name="Lee J.H."/>
            <person name="Park S.H."/>
            <person name="Kang S.W."/>
            <person name="Park J.E."/>
            <person name="Oh B.S."/>
            <person name="Yu S.Y."/>
            <person name="Choi S.H."/>
            <person name="Lee D.H."/>
            <person name="Yoon H."/>
            <person name="Kim B."/>
            <person name="Yang S.J."/>
            <person name="Lee J.S."/>
        </authorList>
    </citation>
    <scope>NUCLEOTIDE SEQUENCE [LARGE SCALE GENOMIC DNA]</scope>
    <source>
        <strain evidence="7">KCTC 15684</strain>
    </source>
</reference>
<organism evidence="6 7">
    <name type="scientific">Mediterraneibacter butyricigenes</name>
    <dbReference type="NCBI Taxonomy" id="2316025"/>
    <lineage>
        <taxon>Bacteria</taxon>
        <taxon>Bacillati</taxon>
        <taxon>Bacillota</taxon>
        <taxon>Clostridia</taxon>
        <taxon>Lachnospirales</taxon>
        <taxon>Lachnospiraceae</taxon>
        <taxon>Mediterraneibacter</taxon>
    </lineage>
</organism>
<evidence type="ECO:0000256" key="2">
    <source>
        <dbReference type="ARBA" id="ARBA00023125"/>
    </source>
</evidence>
<dbReference type="GO" id="GO:0003700">
    <property type="term" value="F:DNA-binding transcription factor activity"/>
    <property type="evidence" value="ECO:0007669"/>
    <property type="project" value="TreeGrafter"/>
</dbReference>
<dbReference type="PROSITE" id="PS00356">
    <property type="entry name" value="HTH_LACI_1"/>
    <property type="match status" value="1"/>
</dbReference>
<dbReference type="SUPFAM" id="SSF47413">
    <property type="entry name" value="lambda repressor-like DNA-binding domains"/>
    <property type="match status" value="1"/>
</dbReference>
<dbReference type="GO" id="GO:0000976">
    <property type="term" value="F:transcription cis-regulatory region binding"/>
    <property type="evidence" value="ECO:0007669"/>
    <property type="project" value="TreeGrafter"/>
</dbReference>
<evidence type="ECO:0000259" key="4">
    <source>
        <dbReference type="PROSITE" id="PS50932"/>
    </source>
</evidence>
<keyword evidence="3" id="KW-0804">Transcription</keyword>
<feature type="domain" description="HTH lacI-type" evidence="4">
    <location>
        <begin position="2"/>
        <end position="56"/>
    </location>
</feature>
<evidence type="ECO:0000313" key="6">
    <source>
        <dbReference type="EMBL" id="GCA67706.1"/>
    </source>
</evidence>
<evidence type="ECO:0000313" key="7">
    <source>
        <dbReference type="Proteomes" id="UP000265643"/>
    </source>
</evidence>
<dbReference type="Proteomes" id="UP000265643">
    <property type="component" value="Unassembled WGS sequence"/>
</dbReference>
<protein>
    <submittedName>
        <fullName evidence="6">LacI family transcriptional regulator</fullName>
    </submittedName>
</protein>
<dbReference type="PROSITE" id="PS50943">
    <property type="entry name" value="HTH_CROC1"/>
    <property type="match status" value="1"/>
</dbReference>
<proteinExistence type="predicted"/>
<dbReference type="InterPro" id="IPR028082">
    <property type="entry name" value="Peripla_BP_I"/>
</dbReference>
<gene>
    <name evidence="6" type="ORF">KGMB01110_21420</name>
</gene>
<dbReference type="Gene3D" id="3.40.50.2300">
    <property type="match status" value="2"/>
</dbReference>
<accession>A0A391P600</accession>
<dbReference type="CDD" id="cd06267">
    <property type="entry name" value="PBP1_LacI_sugar_binding-like"/>
    <property type="match status" value="1"/>
</dbReference>
<name>A0A391P600_9FIRM</name>